<organism evidence="1 2">
    <name type="scientific">Pseudomonas syringae</name>
    <dbReference type="NCBI Taxonomy" id="317"/>
    <lineage>
        <taxon>Bacteria</taxon>
        <taxon>Pseudomonadati</taxon>
        <taxon>Pseudomonadota</taxon>
        <taxon>Gammaproteobacteria</taxon>
        <taxon>Pseudomonadales</taxon>
        <taxon>Pseudomonadaceae</taxon>
        <taxon>Pseudomonas</taxon>
    </lineage>
</organism>
<comment type="caution">
    <text evidence="1">The sequence shown here is derived from an EMBL/GenBank/DDBJ whole genome shotgun (WGS) entry which is preliminary data.</text>
</comment>
<sequence>MVHSLYLHQRPIVSARTDAQCPDFHAAFAGIGQDFFRDLRAVVRMGAPPPPAITARTTSSSDAHLRYSNIYGFLDFSKPNIEIYTQAPAKQSGCGAQQ</sequence>
<reference evidence="1 2" key="1">
    <citation type="submission" date="2016-10" db="EMBL/GenBank/DDBJ databases">
        <authorList>
            <person name="Varghese N."/>
            <person name="Submissions S."/>
        </authorList>
    </citation>
    <scope>NUCLEOTIDE SEQUENCE [LARGE SCALE GENOMIC DNA]</scope>
    <source>
        <strain evidence="1 2">BS2122</strain>
    </source>
</reference>
<evidence type="ECO:0000313" key="1">
    <source>
        <dbReference type="EMBL" id="SDO20535.1"/>
    </source>
</evidence>
<dbReference type="Proteomes" id="UP000183853">
    <property type="component" value="Unassembled WGS sequence"/>
</dbReference>
<name>A0AB37ZV46_PSESX</name>
<dbReference type="EMBL" id="FNHM01000017">
    <property type="protein sequence ID" value="SDO20535.1"/>
    <property type="molecule type" value="Genomic_DNA"/>
</dbReference>
<evidence type="ECO:0000313" key="2">
    <source>
        <dbReference type="Proteomes" id="UP000183853"/>
    </source>
</evidence>
<accession>A0AB37ZV46</accession>
<proteinExistence type="predicted"/>
<protein>
    <submittedName>
        <fullName evidence="1">Uncharacterized protein</fullName>
    </submittedName>
</protein>
<dbReference type="AlphaFoldDB" id="A0AB37ZV46"/>
<gene>
    <name evidence="1" type="ORF">SAMN05444505_11756</name>
</gene>